<dbReference type="Proteomes" id="UP000236197">
    <property type="component" value="Unassembled WGS sequence"/>
</dbReference>
<evidence type="ECO:0000256" key="6">
    <source>
        <dbReference type="ARBA" id="ARBA00023004"/>
    </source>
</evidence>
<accession>A0A2K2UE06</accession>
<evidence type="ECO:0000313" key="8">
    <source>
        <dbReference type="EMBL" id="PNV68482.1"/>
    </source>
</evidence>
<dbReference type="GO" id="GO:0046872">
    <property type="term" value="F:metal ion binding"/>
    <property type="evidence" value="ECO:0007669"/>
    <property type="project" value="UniProtKB-KW"/>
</dbReference>
<dbReference type="Pfam" id="PF14537">
    <property type="entry name" value="Cytochrom_c3_2"/>
    <property type="match status" value="1"/>
</dbReference>
<evidence type="ECO:0000259" key="7">
    <source>
        <dbReference type="Pfam" id="PF14537"/>
    </source>
</evidence>
<dbReference type="Gene3D" id="1.10.1130.10">
    <property type="entry name" value="Flavocytochrome C3, Chain A"/>
    <property type="match status" value="1"/>
</dbReference>
<organism evidence="8 9">
    <name type="scientific">Enteroscipio rubneri</name>
    <dbReference type="NCBI Taxonomy" id="2070686"/>
    <lineage>
        <taxon>Bacteria</taxon>
        <taxon>Bacillati</taxon>
        <taxon>Actinomycetota</taxon>
        <taxon>Coriobacteriia</taxon>
        <taxon>Eggerthellales</taxon>
        <taxon>Eggerthellaceae</taxon>
        <taxon>Enteroscipio</taxon>
    </lineage>
</organism>
<evidence type="ECO:0000256" key="5">
    <source>
        <dbReference type="ARBA" id="ARBA00022982"/>
    </source>
</evidence>
<protein>
    <recommendedName>
        <fullName evidence="7">Tetrahaem cytochrome domain-containing protein</fullName>
    </recommendedName>
</protein>
<keyword evidence="3" id="KW-0349">Heme</keyword>
<keyword evidence="4" id="KW-0479">Metal-binding</keyword>
<dbReference type="PROSITE" id="PS51257">
    <property type="entry name" value="PROKAR_LIPOPROTEIN"/>
    <property type="match status" value="1"/>
</dbReference>
<evidence type="ECO:0000256" key="4">
    <source>
        <dbReference type="ARBA" id="ARBA00022723"/>
    </source>
</evidence>
<evidence type="ECO:0000256" key="1">
    <source>
        <dbReference type="ARBA" id="ARBA00004196"/>
    </source>
</evidence>
<dbReference type="InterPro" id="IPR036280">
    <property type="entry name" value="Multihaem_cyt_sf"/>
</dbReference>
<keyword evidence="6" id="KW-0408">Iron</keyword>
<dbReference type="EMBL" id="PPEK01000001">
    <property type="protein sequence ID" value="PNV68482.1"/>
    <property type="molecule type" value="Genomic_DNA"/>
</dbReference>
<dbReference type="RefSeq" id="WP_103263808.1">
    <property type="nucleotide sequence ID" value="NZ_CABMLE010000001.1"/>
</dbReference>
<gene>
    <name evidence="8" type="ORF">C2L71_00380</name>
</gene>
<dbReference type="InterPro" id="IPR012286">
    <property type="entry name" value="Tetrahaem_cytochrome"/>
</dbReference>
<comment type="subcellular location">
    <subcellularLocation>
        <location evidence="1">Cell envelope</location>
    </subcellularLocation>
</comment>
<proteinExistence type="predicted"/>
<evidence type="ECO:0000256" key="3">
    <source>
        <dbReference type="ARBA" id="ARBA00022617"/>
    </source>
</evidence>
<comment type="caution">
    <text evidence="8">The sequence shown here is derived from an EMBL/GenBank/DDBJ whole genome shotgun (WGS) entry which is preliminary data.</text>
</comment>
<keyword evidence="5" id="KW-0249">Electron transport</keyword>
<feature type="domain" description="Tetrahaem cytochrome" evidence="7">
    <location>
        <begin position="117"/>
        <end position="193"/>
    </location>
</feature>
<dbReference type="AlphaFoldDB" id="A0A2K2UE06"/>
<dbReference type="GO" id="GO:0030313">
    <property type="term" value="C:cell envelope"/>
    <property type="evidence" value="ECO:0007669"/>
    <property type="project" value="UniProtKB-SubCell"/>
</dbReference>
<sequence length="203" mass="21786">MRRNAGRKPEAPVMAGFVFCLLVATVLIGCQSTSADKALMPGIVAVEQVSLQEDFTWKPELECAPCHSLEAKTAAASACTDFSDAPSNCVNCHDDAPELTTVHTGIRNAKPTAELMHTAVENDACTGCHDKADLADRTRDSIALVDSNQTTMNPHALPENKGHSKIGCTDCHSAHESTDVLERAPQACQNCHHADIYDCETCH</sequence>
<dbReference type="SUPFAM" id="SSF48695">
    <property type="entry name" value="Multiheme cytochromes"/>
    <property type="match status" value="1"/>
</dbReference>
<evidence type="ECO:0000256" key="2">
    <source>
        <dbReference type="ARBA" id="ARBA00022448"/>
    </source>
</evidence>
<keyword evidence="2" id="KW-0813">Transport</keyword>
<name>A0A2K2UE06_9ACTN</name>
<keyword evidence="9" id="KW-1185">Reference proteome</keyword>
<reference evidence="9" key="1">
    <citation type="submission" date="2018-01" db="EMBL/GenBank/DDBJ databases">
        <title>Rubneribacter badeniensis gen. nov., sp. nov., and Colonibacter rubneri, gen. nov., sp. nov., WGS of new members of the Eggerthellaceae.</title>
        <authorList>
            <person name="Danylec N."/>
            <person name="Stoll D.A."/>
            <person name="Doetsch A."/>
            <person name="Kulling S.E."/>
            <person name="Huch M."/>
        </authorList>
    </citation>
    <scope>NUCLEOTIDE SEQUENCE [LARGE SCALE GENOMIC DNA]</scope>
    <source>
        <strain evidence="9">ResAG-96</strain>
    </source>
</reference>
<evidence type="ECO:0000313" key="9">
    <source>
        <dbReference type="Proteomes" id="UP000236197"/>
    </source>
</evidence>